<sequence length="278" mass="33114">MGICCCCRKKETNNVISLYKANKECNNLINELYNQTWRKRDVQEEYKQFIRGVQTKTELRKNYNLSIQMSAELAKICNFFREVRGDGNCFYTAFGFQYLRMILLKDKPNQFAEFTKKYANIQMKIFSDNFNTENEKIQANLRTEFFKMISQLRMIKDKQKREESFIKQFQCYEDQQEMDCCLYGLSTIFFRNLANLVVDENDLATLLYDRENLLIWETECNNNEVVISALAKSLKIKILLVFFQNAGFELKKYEEQHEDQVILLIKPGHYNIGLYLEN</sequence>
<dbReference type="Pfam" id="PF10275">
    <property type="entry name" value="Peptidase_C65"/>
    <property type="match status" value="1"/>
</dbReference>
<dbReference type="Proteomes" id="UP000683925">
    <property type="component" value="Unassembled WGS sequence"/>
</dbReference>
<dbReference type="CDD" id="cd22749">
    <property type="entry name" value="Otubain_C65"/>
    <property type="match status" value="1"/>
</dbReference>
<comment type="caution">
    <text evidence="2">The sequence shown here is derived from an EMBL/GenBank/DDBJ whole genome shotgun (WGS) entry which is preliminary data.</text>
</comment>
<dbReference type="GO" id="GO:0071108">
    <property type="term" value="P:protein K48-linked deubiquitination"/>
    <property type="evidence" value="ECO:0007669"/>
    <property type="project" value="TreeGrafter"/>
</dbReference>
<dbReference type="GO" id="GO:0005634">
    <property type="term" value="C:nucleus"/>
    <property type="evidence" value="ECO:0007669"/>
    <property type="project" value="TreeGrafter"/>
</dbReference>
<evidence type="ECO:0000313" key="2">
    <source>
        <dbReference type="EMBL" id="CAD8199476.1"/>
    </source>
</evidence>
<dbReference type="PANTHER" id="PTHR12931">
    <property type="entry name" value="UBIQUITIN THIOLESTERASE PROTEIN OTUB"/>
    <property type="match status" value="1"/>
</dbReference>
<dbReference type="OMA" id="HYNIGLY"/>
<name>A0A8S1XE11_PAROT</name>
<accession>A0A8S1XE11</accession>
<gene>
    <name evidence="2" type="ORF">POCTA_138.1.T1190128</name>
</gene>
<evidence type="ECO:0000313" key="3">
    <source>
        <dbReference type="Proteomes" id="UP000683925"/>
    </source>
</evidence>
<dbReference type="InterPro" id="IPR019400">
    <property type="entry name" value="Peptidase_C65_otubain"/>
</dbReference>
<dbReference type="AlphaFoldDB" id="A0A8S1XE11"/>
<proteinExistence type="predicted"/>
<dbReference type="EMBL" id="CAJJDP010000119">
    <property type="protein sequence ID" value="CAD8199476.1"/>
    <property type="molecule type" value="Genomic_DNA"/>
</dbReference>
<evidence type="ECO:0000259" key="1">
    <source>
        <dbReference type="PROSITE" id="PS50802"/>
    </source>
</evidence>
<dbReference type="OrthoDB" id="18915at2759"/>
<dbReference type="FunFam" id="1.20.1300.20:FF:000006">
    <property type="entry name" value="Uncharacterized protein"/>
    <property type="match status" value="1"/>
</dbReference>
<dbReference type="GO" id="GO:0004843">
    <property type="term" value="F:cysteine-type deubiquitinase activity"/>
    <property type="evidence" value="ECO:0007669"/>
    <property type="project" value="TreeGrafter"/>
</dbReference>
<reference evidence="2" key="1">
    <citation type="submission" date="2021-01" db="EMBL/GenBank/DDBJ databases">
        <authorList>
            <consortium name="Genoscope - CEA"/>
            <person name="William W."/>
        </authorList>
    </citation>
    <scope>NUCLEOTIDE SEQUENCE</scope>
</reference>
<dbReference type="PROSITE" id="PS50802">
    <property type="entry name" value="OTU"/>
    <property type="match status" value="1"/>
</dbReference>
<dbReference type="PANTHER" id="PTHR12931:SF15">
    <property type="entry name" value="UBIQUITIN THIOESTERASE OTUBAIN-LIKE"/>
    <property type="match status" value="1"/>
</dbReference>
<keyword evidence="3" id="KW-1185">Reference proteome</keyword>
<feature type="domain" description="OTU" evidence="1">
    <location>
        <begin position="78"/>
        <end position="264"/>
    </location>
</feature>
<protein>
    <recommendedName>
        <fullName evidence="1">OTU domain-containing protein</fullName>
    </recommendedName>
</protein>
<organism evidence="2 3">
    <name type="scientific">Paramecium octaurelia</name>
    <dbReference type="NCBI Taxonomy" id="43137"/>
    <lineage>
        <taxon>Eukaryota</taxon>
        <taxon>Sar</taxon>
        <taxon>Alveolata</taxon>
        <taxon>Ciliophora</taxon>
        <taxon>Intramacronucleata</taxon>
        <taxon>Oligohymenophorea</taxon>
        <taxon>Peniculida</taxon>
        <taxon>Parameciidae</taxon>
        <taxon>Paramecium</taxon>
    </lineage>
</organism>
<dbReference type="GO" id="GO:0043130">
    <property type="term" value="F:ubiquitin binding"/>
    <property type="evidence" value="ECO:0007669"/>
    <property type="project" value="TreeGrafter"/>
</dbReference>
<dbReference type="InterPro" id="IPR003323">
    <property type="entry name" value="OTU_dom"/>
</dbReference>